<evidence type="ECO:0000256" key="5">
    <source>
        <dbReference type="ARBA" id="ARBA00023242"/>
    </source>
</evidence>
<evidence type="ECO:0000256" key="7">
    <source>
        <dbReference type="SAM" id="MobiDB-lite"/>
    </source>
</evidence>
<dbReference type="AlphaFoldDB" id="A0A9P6WBS8"/>
<comment type="caution">
    <text evidence="9">The sequence shown here is derived from an EMBL/GenBank/DDBJ whole genome shotgun (WGS) entry which is preliminary data.</text>
</comment>
<accession>A0A9P6WBS8</accession>
<dbReference type="InterPro" id="IPR001406">
    <property type="entry name" value="PsdUridine_synth_TruA"/>
</dbReference>
<proteinExistence type="inferred from homology"/>
<evidence type="ECO:0000313" key="9">
    <source>
        <dbReference type="EMBL" id="KAG0668689.1"/>
    </source>
</evidence>
<comment type="subcellular location">
    <subcellularLocation>
        <location evidence="1">Nucleus</location>
    </subcellularLocation>
</comment>
<feature type="compositionally biased region" description="Basic residues" evidence="7">
    <location>
        <begin position="70"/>
        <end position="79"/>
    </location>
</feature>
<comment type="similarity">
    <text evidence="2">Belongs to the tRNA pseudouridine synthase TruA family.</text>
</comment>
<feature type="compositionally biased region" description="Basic and acidic residues" evidence="7">
    <location>
        <begin position="58"/>
        <end position="67"/>
    </location>
</feature>
<keyword evidence="3" id="KW-0819">tRNA processing</keyword>
<dbReference type="NCBIfam" id="TIGR00071">
    <property type="entry name" value="hisT_truA"/>
    <property type="match status" value="1"/>
</dbReference>
<feature type="region of interest" description="Disordered" evidence="7">
    <location>
        <begin position="54"/>
        <end position="81"/>
    </location>
</feature>
<dbReference type="InterPro" id="IPR020097">
    <property type="entry name" value="PsdUridine_synth_TruA_a/b_dom"/>
</dbReference>
<dbReference type="Proteomes" id="UP000750334">
    <property type="component" value="Unassembled WGS sequence"/>
</dbReference>
<dbReference type="PANTHER" id="PTHR11142">
    <property type="entry name" value="PSEUDOURIDYLATE SYNTHASE"/>
    <property type="match status" value="1"/>
</dbReference>
<protein>
    <recommendedName>
        <fullName evidence="8">Pseudouridine synthase I TruA alpha/beta domain-containing protein</fullName>
    </recommendedName>
</protein>
<dbReference type="OrthoDB" id="25767at2759"/>
<dbReference type="HAMAP" id="MF_00171">
    <property type="entry name" value="TruA"/>
    <property type="match status" value="1"/>
</dbReference>
<dbReference type="InterPro" id="IPR020094">
    <property type="entry name" value="TruA/RsuA/RluB/E/F_N"/>
</dbReference>
<dbReference type="FunFam" id="3.30.70.580:FF:000020">
    <property type="entry name" value="tRNA pseudouridine synthase"/>
    <property type="match status" value="1"/>
</dbReference>
<evidence type="ECO:0000256" key="6">
    <source>
        <dbReference type="SAM" id="Coils"/>
    </source>
</evidence>
<dbReference type="GO" id="GO:1990481">
    <property type="term" value="P:mRNA pseudouridine synthesis"/>
    <property type="evidence" value="ECO:0007669"/>
    <property type="project" value="TreeGrafter"/>
</dbReference>
<dbReference type="GO" id="GO:0003723">
    <property type="term" value="F:RNA binding"/>
    <property type="evidence" value="ECO:0007669"/>
    <property type="project" value="InterPro"/>
</dbReference>
<evidence type="ECO:0000256" key="3">
    <source>
        <dbReference type="ARBA" id="ARBA00022694"/>
    </source>
</evidence>
<dbReference type="InterPro" id="IPR020103">
    <property type="entry name" value="PsdUridine_synth_cat_dom_sf"/>
</dbReference>
<dbReference type="EMBL" id="PUHR01000060">
    <property type="protein sequence ID" value="KAG0668689.1"/>
    <property type="molecule type" value="Genomic_DNA"/>
</dbReference>
<sequence length="450" mass="51878">MGFWSSIFRSGSKTITNSGSTAGLAVDTTKYANWNKEKLIQRIIELESNGAGVSKKRKNEDDLHEVSSTKSKKSKKKKPREFDFSQHNTRFIALKFAYLGWNYNGLALQKEATKLPTVESILLEAMGKCKLVPSMVPQDFKFSRCGRTDKGVSAMSQVVSLNVRSALTDEEQQDPTMDCKELDYAHILNQQLPNDIRVSAVAFRLPDNFDARFSCKRRHYKYLFQAKGLNIEKMQEACKLFEGENDFRNFCKLDGSKQITNYHRNVISANIIKYDDKFYCFDLIGSAFLWHQVRCMMANLFLVGQGLEEVTLITDMLNIEQTPRKPIYDMADDLPLILYDCDFDCDIEWKHTNVNDYKSVKYGKVVDALKLHYDLKASLIQLFEDSLPSQEFSMRGKTRINQGDGLGRIVSRYQKMAERDVMADVETVNAKYKRKMDDKKREEQALKERQ</sequence>
<organism evidence="9 10">
    <name type="scientific">Maudiozyma exigua</name>
    <name type="common">Yeast</name>
    <name type="synonym">Kazachstania exigua</name>
    <dbReference type="NCBI Taxonomy" id="34358"/>
    <lineage>
        <taxon>Eukaryota</taxon>
        <taxon>Fungi</taxon>
        <taxon>Dikarya</taxon>
        <taxon>Ascomycota</taxon>
        <taxon>Saccharomycotina</taxon>
        <taxon>Saccharomycetes</taxon>
        <taxon>Saccharomycetales</taxon>
        <taxon>Saccharomycetaceae</taxon>
        <taxon>Maudiozyma</taxon>
    </lineage>
</organism>
<keyword evidence="5" id="KW-0539">Nucleus</keyword>
<keyword evidence="6" id="KW-0175">Coiled coil</keyword>
<dbReference type="SUPFAM" id="SSF55120">
    <property type="entry name" value="Pseudouridine synthase"/>
    <property type="match status" value="1"/>
</dbReference>
<feature type="coiled-coil region" evidence="6">
    <location>
        <begin position="422"/>
        <end position="449"/>
    </location>
</feature>
<dbReference type="Gene3D" id="3.30.70.660">
    <property type="entry name" value="Pseudouridine synthase I, catalytic domain, C-terminal subdomain"/>
    <property type="match status" value="1"/>
</dbReference>
<dbReference type="GO" id="GO:0031119">
    <property type="term" value="P:tRNA pseudouridine synthesis"/>
    <property type="evidence" value="ECO:0007669"/>
    <property type="project" value="TreeGrafter"/>
</dbReference>
<dbReference type="InterPro" id="IPR020095">
    <property type="entry name" value="PsdUridine_synth_TruA_C"/>
</dbReference>
<keyword evidence="4" id="KW-0413">Isomerase</keyword>
<evidence type="ECO:0000256" key="4">
    <source>
        <dbReference type="ARBA" id="ARBA00023235"/>
    </source>
</evidence>
<dbReference type="GO" id="GO:0009982">
    <property type="term" value="F:pseudouridine synthase activity"/>
    <property type="evidence" value="ECO:0007669"/>
    <property type="project" value="InterPro"/>
</dbReference>
<dbReference type="InterPro" id="IPR041707">
    <property type="entry name" value="Pus3-like"/>
</dbReference>
<evidence type="ECO:0000256" key="2">
    <source>
        <dbReference type="ARBA" id="ARBA00009375"/>
    </source>
</evidence>
<gene>
    <name evidence="9" type="ORF">C6P45_004464</name>
</gene>
<feature type="domain" description="Pseudouridine synthase I TruA alpha/beta" evidence="8">
    <location>
        <begin position="237"/>
        <end position="344"/>
    </location>
</feature>
<dbReference type="Pfam" id="PF01416">
    <property type="entry name" value="PseudoU_synth_1"/>
    <property type="match status" value="1"/>
</dbReference>
<dbReference type="GO" id="GO:0005737">
    <property type="term" value="C:cytoplasm"/>
    <property type="evidence" value="ECO:0007669"/>
    <property type="project" value="TreeGrafter"/>
</dbReference>
<evidence type="ECO:0000259" key="8">
    <source>
        <dbReference type="Pfam" id="PF01416"/>
    </source>
</evidence>
<dbReference type="Gene3D" id="3.30.70.580">
    <property type="entry name" value="Pseudouridine synthase I, catalytic domain, N-terminal subdomain"/>
    <property type="match status" value="1"/>
</dbReference>
<dbReference type="PANTHER" id="PTHR11142:SF5">
    <property type="entry name" value="TRNA PSEUDOURIDINE(38_39) SYNTHASE"/>
    <property type="match status" value="1"/>
</dbReference>
<dbReference type="FunFam" id="3.30.70.660:FF:000012">
    <property type="entry name" value="tRNA pseudouridine synthase"/>
    <property type="match status" value="1"/>
</dbReference>
<reference evidence="9 10" key="1">
    <citation type="submission" date="2020-11" db="EMBL/GenBank/DDBJ databases">
        <title>Kefir isolates.</title>
        <authorList>
            <person name="Marcisauskas S."/>
            <person name="Kim Y."/>
            <person name="Blasche S."/>
        </authorList>
    </citation>
    <scope>NUCLEOTIDE SEQUENCE [LARGE SCALE GENOMIC DNA]</scope>
    <source>
        <strain evidence="9 10">OG2</strain>
    </source>
</reference>
<keyword evidence="10" id="KW-1185">Reference proteome</keyword>
<dbReference type="CDD" id="cd02569">
    <property type="entry name" value="PseudoU_synth_ScPus3"/>
    <property type="match status" value="1"/>
</dbReference>
<evidence type="ECO:0000256" key="1">
    <source>
        <dbReference type="ARBA" id="ARBA00004123"/>
    </source>
</evidence>
<evidence type="ECO:0000313" key="10">
    <source>
        <dbReference type="Proteomes" id="UP000750334"/>
    </source>
</evidence>
<name>A0A9P6WBS8_MAUEX</name>
<dbReference type="GO" id="GO:0005634">
    <property type="term" value="C:nucleus"/>
    <property type="evidence" value="ECO:0007669"/>
    <property type="project" value="UniProtKB-SubCell"/>
</dbReference>